<comment type="caution">
    <text evidence="1">The sequence shown here is derived from an EMBL/GenBank/DDBJ whole genome shotgun (WGS) entry which is preliminary data.</text>
</comment>
<name>A0A0F9MXN8_9ZZZZ</name>
<gene>
    <name evidence="1" type="ORF">LCGC14_1330440</name>
</gene>
<reference evidence="1" key="1">
    <citation type="journal article" date="2015" name="Nature">
        <title>Complex archaea that bridge the gap between prokaryotes and eukaryotes.</title>
        <authorList>
            <person name="Spang A."/>
            <person name="Saw J.H."/>
            <person name="Jorgensen S.L."/>
            <person name="Zaremba-Niedzwiedzka K."/>
            <person name="Martijn J."/>
            <person name="Lind A.E."/>
            <person name="van Eijk R."/>
            <person name="Schleper C."/>
            <person name="Guy L."/>
            <person name="Ettema T.J."/>
        </authorList>
    </citation>
    <scope>NUCLEOTIDE SEQUENCE</scope>
</reference>
<protein>
    <submittedName>
        <fullName evidence="1">Uncharacterized protein</fullName>
    </submittedName>
</protein>
<dbReference type="EMBL" id="LAZR01008028">
    <property type="protein sequence ID" value="KKM81385.1"/>
    <property type="molecule type" value="Genomic_DNA"/>
</dbReference>
<accession>A0A0F9MXN8</accession>
<evidence type="ECO:0000313" key="1">
    <source>
        <dbReference type="EMBL" id="KKM81385.1"/>
    </source>
</evidence>
<organism evidence="1">
    <name type="scientific">marine sediment metagenome</name>
    <dbReference type="NCBI Taxonomy" id="412755"/>
    <lineage>
        <taxon>unclassified sequences</taxon>
        <taxon>metagenomes</taxon>
        <taxon>ecological metagenomes</taxon>
    </lineage>
</organism>
<sequence length="57" mass="6460">MERHTEVFTIRHGRFVPGYCPDASMATEVVMDYMLLAIYGQQPESGKVRVTVEKVEG</sequence>
<proteinExistence type="predicted"/>
<dbReference type="AlphaFoldDB" id="A0A0F9MXN8"/>